<dbReference type="Proteomes" id="UP001302745">
    <property type="component" value="Unassembled WGS sequence"/>
</dbReference>
<dbReference type="GO" id="GO:0004674">
    <property type="term" value="F:protein serine/threonine kinase activity"/>
    <property type="evidence" value="ECO:0007669"/>
    <property type="project" value="TreeGrafter"/>
</dbReference>
<dbReference type="PANTHER" id="PTHR44167">
    <property type="entry name" value="OVARIAN-SPECIFIC SERINE/THREONINE-PROTEIN KINASE LOK-RELATED"/>
    <property type="match status" value="1"/>
</dbReference>
<keyword evidence="3" id="KW-1185">Reference proteome</keyword>
<dbReference type="EMBL" id="MU856872">
    <property type="protein sequence ID" value="KAK4156198.1"/>
    <property type="molecule type" value="Genomic_DNA"/>
</dbReference>
<dbReference type="InterPro" id="IPR011009">
    <property type="entry name" value="Kinase-like_dom_sf"/>
</dbReference>
<reference evidence="2" key="2">
    <citation type="submission" date="2023-05" db="EMBL/GenBank/DDBJ databases">
        <authorList>
            <consortium name="Lawrence Berkeley National Laboratory"/>
            <person name="Steindorff A."/>
            <person name="Hensen N."/>
            <person name="Bonometti L."/>
            <person name="Westerberg I."/>
            <person name="Brannstrom I.O."/>
            <person name="Guillou S."/>
            <person name="Cros-Aarteil S."/>
            <person name="Calhoun S."/>
            <person name="Haridas S."/>
            <person name="Kuo A."/>
            <person name="Mondo S."/>
            <person name="Pangilinan J."/>
            <person name="Riley R."/>
            <person name="Labutti K."/>
            <person name="Andreopoulos B."/>
            <person name="Lipzen A."/>
            <person name="Chen C."/>
            <person name="Yanf M."/>
            <person name="Daum C."/>
            <person name="Ng V."/>
            <person name="Clum A."/>
            <person name="Ohm R."/>
            <person name="Martin F."/>
            <person name="Silar P."/>
            <person name="Natvig D."/>
            <person name="Lalanne C."/>
            <person name="Gautier V."/>
            <person name="Ament-Velasquez S.L."/>
            <person name="Kruys A."/>
            <person name="Hutchinson M.I."/>
            <person name="Powell A.J."/>
            <person name="Barry K."/>
            <person name="Miller A.N."/>
            <person name="Grigoriev I.V."/>
            <person name="Debuchy R."/>
            <person name="Gladieux P."/>
            <person name="Thoren M.H."/>
            <person name="Johannesson H."/>
        </authorList>
    </citation>
    <scope>NUCLEOTIDE SEQUENCE</scope>
    <source>
        <strain evidence="2">CBS 538.74</strain>
    </source>
</reference>
<evidence type="ECO:0000259" key="1">
    <source>
        <dbReference type="PROSITE" id="PS50011"/>
    </source>
</evidence>
<keyword evidence="2" id="KW-0808">Transferase</keyword>
<dbReference type="PROSITE" id="PS50011">
    <property type="entry name" value="PROTEIN_KINASE_DOM"/>
    <property type="match status" value="1"/>
</dbReference>
<dbReference type="GO" id="GO:0005634">
    <property type="term" value="C:nucleus"/>
    <property type="evidence" value="ECO:0007669"/>
    <property type="project" value="TreeGrafter"/>
</dbReference>
<evidence type="ECO:0000313" key="3">
    <source>
        <dbReference type="Proteomes" id="UP001302745"/>
    </source>
</evidence>
<comment type="caution">
    <text evidence="2">The sequence shown here is derived from an EMBL/GenBank/DDBJ whole genome shotgun (WGS) entry which is preliminary data.</text>
</comment>
<dbReference type="GO" id="GO:0044773">
    <property type="term" value="P:mitotic DNA damage checkpoint signaling"/>
    <property type="evidence" value="ECO:0007669"/>
    <property type="project" value="TreeGrafter"/>
</dbReference>
<dbReference type="PANTHER" id="PTHR44167:SF24">
    <property type="entry name" value="SERINE_THREONINE-PROTEIN KINASE CHK2"/>
    <property type="match status" value="1"/>
</dbReference>
<accession>A0AAN6VR01</accession>
<dbReference type="GO" id="GO:0005524">
    <property type="term" value="F:ATP binding"/>
    <property type="evidence" value="ECO:0007669"/>
    <property type="project" value="InterPro"/>
</dbReference>
<proteinExistence type="predicted"/>
<dbReference type="SMART" id="SM00220">
    <property type="entry name" value="S_TKc"/>
    <property type="match status" value="1"/>
</dbReference>
<dbReference type="Gene3D" id="1.10.510.10">
    <property type="entry name" value="Transferase(Phosphotransferase) domain 1"/>
    <property type="match status" value="1"/>
</dbReference>
<dbReference type="SUPFAM" id="SSF56112">
    <property type="entry name" value="Protein kinase-like (PK-like)"/>
    <property type="match status" value="1"/>
</dbReference>
<dbReference type="Pfam" id="PF00069">
    <property type="entry name" value="Pkinase"/>
    <property type="match status" value="1"/>
</dbReference>
<organism evidence="2 3">
    <name type="scientific">Chaetomidium leptoderma</name>
    <dbReference type="NCBI Taxonomy" id="669021"/>
    <lineage>
        <taxon>Eukaryota</taxon>
        <taxon>Fungi</taxon>
        <taxon>Dikarya</taxon>
        <taxon>Ascomycota</taxon>
        <taxon>Pezizomycotina</taxon>
        <taxon>Sordariomycetes</taxon>
        <taxon>Sordariomycetidae</taxon>
        <taxon>Sordariales</taxon>
        <taxon>Chaetomiaceae</taxon>
        <taxon>Chaetomidium</taxon>
    </lineage>
</organism>
<name>A0AAN6VR01_9PEZI</name>
<feature type="domain" description="Protein kinase" evidence="1">
    <location>
        <begin position="1"/>
        <end position="321"/>
    </location>
</feature>
<dbReference type="InterPro" id="IPR000719">
    <property type="entry name" value="Prot_kinase_dom"/>
</dbReference>
<keyword evidence="2" id="KW-0418">Kinase</keyword>
<sequence>MASSPLKVGQCLKGKLGIYTITKRLYPTTWLATDATSQTVVIKRDISKRIDTERTLLRRFPDTNSFFRPVIDEIEEEPRRPDQSAAAIVLKHYDCHVGEIAKEKGLSPREARYVGSCVLQALCALHAIGYIYTGLFYVKPANILVNRCQQDGGEMMRFRDVCLADLGDALSTDSIEATSGHPYGTPVFRSPEATLMMPFTTAHDIWSFGATLISLLYGRNFSVFSPACIKPEDELYVDGIVRNFHKYFGPFPPSYLTLAGIDEERLEALTNITEEGKDRGLFKRASSAEISNQDRDFIWSLMKLDHRDRPTAAELLEHEWFADLD</sequence>
<evidence type="ECO:0000313" key="2">
    <source>
        <dbReference type="EMBL" id="KAK4156198.1"/>
    </source>
</evidence>
<protein>
    <submittedName>
        <fullName evidence="2">Kinase-like domain-containing protein</fullName>
    </submittedName>
</protein>
<gene>
    <name evidence="2" type="ORF">C8A00DRAFT_41258</name>
</gene>
<reference evidence="2" key="1">
    <citation type="journal article" date="2023" name="Mol. Phylogenet. Evol.">
        <title>Genome-scale phylogeny and comparative genomics of the fungal order Sordariales.</title>
        <authorList>
            <person name="Hensen N."/>
            <person name="Bonometti L."/>
            <person name="Westerberg I."/>
            <person name="Brannstrom I.O."/>
            <person name="Guillou S."/>
            <person name="Cros-Aarteil S."/>
            <person name="Calhoun S."/>
            <person name="Haridas S."/>
            <person name="Kuo A."/>
            <person name="Mondo S."/>
            <person name="Pangilinan J."/>
            <person name="Riley R."/>
            <person name="LaButti K."/>
            <person name="Andreopoulos B."/>
            <person name="Lipzen A."/>
            <person name="Chen C."/>
            <person name="Yan M."/>
            <person name="Daum C."/>
            <person name="Ng V."/>
            <person name="Clum A."/>
            <person name="Steindorff A."/>
            <person name="Ohm R.A."/>
            <person name="Martin F."/>
            <person name="Silar P."/>
            <person name="Natvig D.O."/>
            <person name="Lalanne C."/>
            <person name="Gautier V."/>
            <person name="Ament-Velasquez S.L."/>
            <person name="Kruys A."/>
            <person name="Hutchinson M.I."/>
            <person name="Powell A.J."/>
            <person name="Barry K."/>
            <person name="Miller A.N."/>
            <person name="Grigoriev I.V."/>
            <person name="Debuchy R."/>
            <person name="Gladieux P."/>
            <person name="Hiltunen Thoren M."/>
            <person name="Johannesson H."/>
        </authorList>
    </citation>
    <scope>NUCLEOTIDE SEQUENCE</scope>
    <source>
        <strain evidence="2">CBS 538.74</strain>
    </source>
</reference>
<dbReference type="AlphaFoldDB" id="A0AAN6VR01"/>